<dbReference type="Proteomes" id="UP000594261">
    <property type="component" value="Chromosome 2"/>
</dbReference>
<keyword evidence="1 4" id="KW-0812">Transmembrane</keyword>
<keyword evidence="3 4" id="KW-0472">Membrane</keyword>
<feature type="transmembrane region" description="Helical" evidence="4">
    <location>
        <begin position="9"/>
        <end position="30"/>
    </location>
</feature>
<evidence type="ECO:0000256" key="3">
    <source>
        <dbReference type="ARBA" id="ARBA00023136"/>
    </source>
</evidence>
<sequence>MGDFDEYKLAMAVVGLRFSNAGVALVTRMALVQGMNPRVYVVYRRAIAILVMSPIAYFSSIEKLNFGSMRTIAKILWTILCAIGAVCMALLMGLKLLNAELIQPENWLPGCLLIFGSCCCWALWLILQVPALPASASYPDHLSLSAWMCFPATIQSAILAIFIEKDPNAWNINSTLEVAFIVTILAAVFFMRRSIPAGR</sequence>
<dbReference type="Gramene" id="QL02p092993:mrna">
    <property type="protein sequence ID" value="QL02p092993:mrna"/>
    <property type="gene ID" value="QL02p092993"/>
</dbReference>
<feature type="transmembrane region" description="Helical" evidence="4">
    <location>
        <begin position="42"/>
        <end position="60"/>
    </location>
</feature>
<dbReference type="InParanoid" id="A0A7N2L260"/>
<evidence type="ECO:0000256" key="4">
    <source>
        <dbReference type="SAM" id="Phobius"/>
    </source>
</evidence>
<proteinExistence type="predicted"/>
<evidence type="ECO:0000256" key="2">
    <source>
        <dbReference type="ARBA" id="ARBA00022989"/>
    </source>
</evidence>
<evidence type="ECO:0008006" key="7">
    <source>
        <dbReference type="Google" id="ProtNLM"/>
    </source>
</evidence>
<evidence type="ECO:0000256" key="1">
    <source>
        <dbReference type="ARBA" id="ARBA00022692"/>
    </source>
</evidence>
<evidence type="ECO:0000313" key="5">
    <source>
        <dbReference type="EnsemblPlants" id="QL02p092993:mrna"/>
    </source>
</evidence>
<feature type="transmembrane region" description="Helical" evidence="4">
    <location>
        <begin position="144"/>
        <end position="163"/>
    </location>
</feature>
<keyword evidence="6" id="KW-1185">Reference proteome</keyword>
<dbReference type="GO" id="GO:0022857">
    <property type="term" value="F:transmembrane transporter activity"/>
    <property type="evidence" value="ECO:0007669"/>
    <property type="project" value="InterPro"/>
</dbReference>
<keyword evidence="2 4" id="KW-1133">Transmembrane helix</keyword>
<reference evidence="6" key="1">
    <citation type="journal article" date="2016" name="G3 (Bethesda)">
        <title>First Draft Assembly and Annotation of the Genome of a California Endemic Oak Quercus lobata Nee (Fagaceae).</title>
        <authorList>
            <person name="Sork V.L."/>
            <person name="Fitz-Gibbon S.T."/>
            <person name="Puiu D."/>
            <person name="Crepeau M."/>
            <person name="Gugger P.F."/>
            <person name="Sherman R."/>
            <person name="Stevens K."/>
            <person name="Langley C.H."/>
            <person name="Pellegrini M."/>
            <person name="Salzberg S.L."/>
        </authorList>
    </citation>
    <scope>NUCLEOTIDE SEQUENCE [LARGE SCALE GENOMIC DNA]</scope>
    <source>
        <strain evidence="6">cv. SW786</strain>
    </source>
</reference>
<organism evidence="5 6">
    <name type="scientific">Quercus lobata</name>
    <name type="common">Valley oak</name>
    <dbReference type="NCBI Taxonomy" id="97700"/>
    <lineage>
        <taxon>Eukaryota</taxon>
        <taxon>Viridiplantae</taxon>
        <taxon>Streptophyta</taxon>
        <taxon>Embryophyta</taxon>
        <taxon>Tracheophyta</taxon>
        <taxon>Spermatophyta</taxon>
        <taxon>Magnoliopsida</taxon>
        <taxon>eudicotyledons</taxon>
        <taxon>Gunneridae</taxon>
        <taxon>Pentapetalae</taxon>
        <taxon>rosids</taxon>
        <taxon>fabids</taxon>
        <taxon>Fagales</taxon>
        <taxon>Fagaceae</taxon>
        <taxon>Quercus</taxon>
    </lineage>
</organism>
<feature type="transmembrane region" description="Helical" evidence="4">
    <location>
        <begin position="72"/>
        <end position="94"/>
    </location>
</feature>
<dbReference type="EnsemblPlants" id="QL02p092993:mrna">
    <property type="protein sequence ID" value="QL02p092993:mrna"/>
    <property type="gene ID" value="QL02p092993"/>
</dbReference>
<protein>
    <recommendedName>
        <fullName evidence="7">WAT1-related protein</fullName>
    </recommendedName>
</protein>
<reference evidence="5" key="2">
    <citation type="submission" date="2021-01" db="UniProtKB">
        <authorList>
            <consortium name="EnsemblPlants"/>
        </authorList>
    </citation>
    <scope>IDENTIFICATION</scope>
</reference>
<name>A0A7N2L260_QUELO</name>
<accession>A0A7N2L260</accession>
<dbReference type="GO" id="GO:0016020">
    <property type="term" value="C:membrane"/>
    <property type="evidence" value="ECO:0007669"/>
    <property type="project" value="InterPro"/>
</dbReference>
<dbReference type="InterPro" id="IPR030184">
    <property type="entry name" value="WAT1-related"/>
</dbReference>
<feature type="transmembrane region" description="Helical" evidence="4">
    <location>
        <begin position="169"/>
        <end position="191"/>
    </location>
</feature>
<feature type="transmembrane region" description="Helical" evidence="4">
    <location>
        <begin position="106"/>
        <end position="132"/>
    </location>
</feature>
<dbReference type="PANTHER" id="PTHR31218">
    <property type="entry name" value="WAT1-RELATED PROTEIN"/>
    <property type="match status" value="1"/>
</dbReference>
<dbReference type="AlphaFoldDB" id="A0A7N2L260"/>
<evidence type="ECO:0000313" key="6">
    <source>
        <dbReference type="Proteomes" id="UP000594261"/>
    </source>
</evidence>